<dbReference type="InterPro" id="IPR036063">
    <property type="entry name" value="Smr_dom_sf"/>
</dbReference>
<dbReference type="GO" id="GO:0004519">
    <property type="term" value="F:endonuclease activity"/>
    <property type="evidence" value="ECO:0007669"/>
    <property type="project" value="UniProtKB-KW"/>
</dbReference>
<reference evidence="3 4" key="1">
    <citation type="submission" date="2020-08" db="EMBL/GenBank/DDBJ databases">
        <title>Genomic Encyclopedia of Type Strains, Phase IV (KMG-IV): sequencing the most valuable type-strain genomes for metagenomic binning, comparative biology and taxonomic classification.</title>
        <authorList>
            <person name="Goeker M."/>
        </authorList>
    </citation>
    <scope>NUCLEOTIDE SEQUENCE [LARGE SCALE GENOMIC DNA]</scope>
    <source>
        <strain evidence="3 4">DSM 11590</strain>
    </source>
</reference>
<evidence type="ECO:0000313" key="3">
    <source>
        <dbReference type="EMBL" id="MBB6209739.1"/>
    </source>
</evidence>
<dbReference type="PANTHER" id="PTHR35562:SF2">
    <property type="entry name" value="DNA ENDONUCLEASE SMRA-RELATED"/>
    <property type="match status" value="1"/>
</dbReference>
<evidence type="ECO:0000259" key="2">
    <source>
        <dbReference type="PROSITE" id="PS50828"/>
    </source>
</evidence>
<evidence type="ECO:0000256" key="1">
    <source>
        <dbReference type="SAM" id="MobiDB-lite"/>
    </source>
</evidence>
<dbReference type="Pfam" id="PF01713">
    <property type="entry name" value="Smr"/>
    <property type="match status" value="1"/>
</dbReference>
<dbReference type="SUPFAM" id="SSF160443">
    <property type="entry name" value="SMR domain-like"/>
    <property type="match status" value="1"/>
</dbReference>
<protein>
    <submittedName>
        <fullName evidence="3">DNA-nicking Smr family endonuclease</fullName>
    </submittedName>
</protein>
<gene>
    <name evidence="3" type="ORF">FHS48_001147</name>
</gene>
<accession>A0A7W9ZGQ0</accession>
<keyword evidence="3" id="KW-0540">Nuclease</keyword>
<dbReference type="PANTHER" id="PTHR35562">
    <property type="entry name" value="DNA ENDONUCLEASE SMRA-RELATED"/>
    <property type="match status" value="1"/>
</dbReference>
<proteinExistence type="predicted"/>
<comment type="caution">
    <text evidence="3">The sequence shown here is derived from an EMBL/GenBank/DDBJ whole genome shotgun (WGS) entry which is preliminary data.</text>
</comment>
<dbReference type="Gene3D" id="3.30.1370.110">
    <property type="match status" value="1"/>
</dbReference>
<dbReference type="EMBL" id="JACIIX010000003">
    <property type="protein sequence ID" value="MBB6209739.1"/>
    <property type="molecule type" value="Genomic_DNA"/>
</dbReference>
<feature type="compositionally biased region" description="Low complexity" evidence="1">
    <location>
        <begin position="90"/>
        <end position="105"/>
    </location>
</feature>
<keyword evidence="3" id="KW-0255">Endonuclease</keyword>
<dbReference type="SMART" id="SM00463">
    <property type="entry name" value="SMR"/>
    <property type="match status" value="1"/>
</dbReference>
<name>A0A7W9ZGQ0_NOVIT</name>
<keyword evidence="4" id="KW-1185">Reference proteome</keyword>
<feature type="region of interest" description="Disordered" evidence="1">
    <location>
        <begin position="90"/>
        <end position="124"/>
    </location>
</feature>
<dbReference type="PROSITE" id="PS50828">
    <property type="entry name" value="SMR"/>
    <property type="match status" value="1"/>
</dbReference>
<dbReference type="AlphaFoldDB" id="A0A7W9ZGQ0"/>
<organism evidence="3 4">
    <name type="scientific">Novispirillum itersonii</name>
    <name type="common">Aquaspirillum itersonii</name>
    <dbReference type="NCBI Taxonomy" id="189"/>
    <lineage>
        <taxon>Bacteria</taxon>
        <taxon>Pseudomonadati</taxon>
        <taxon>Pseudomonadota</taxon>
        <taxon>Alphaproteobacteria</taxon>
        <taxon>Rhodospirillales</taxon>
        <taxon>Novispirillaceae</taxon>
        <taxon>Novispirillum</taxon>
    </lineage>
</organism>
<dbReference type="Proteomes" id="UP000544872">
    <property type="component" value="Unassembled WGS sequence"/>
</dbReference>
<keyword evidence="3" id="KW-0378">Hydrolase</keyword>
<feature type="region of interest" description="Disordered" evidence="1">
    <location>
        <begin position="54"/>
        <end position="74"/>
    </location>
</feature>
<sequence>MMQRPRKRNLFTAEDLMLWKAIARSVTPLPGHSLPDDATIAALIAGETDPVADLVSRETPSSPHADQQDIRPKAPARTPVFLDETFQIGSLGPSSASPAPGMPNAKGKRQLPKLAHGHSPGVDHRTAQRFKRGRMDIDGRIDLHGMGQEAAHIALIRFISGSASAGLRCVLVITGQGERGQGVLKKMVPRWLNDETLRPMVLSFSQAQVEHGGYGALYVLLRRNR</sequence>
<dbReference type="RefSeq" id="WP_184262259.1">
    <property type="nucleotide sequence ID" value="NZ_JACIIX010000003.1"/>
</dbReference>
<dbReference type="InterPro" id="IPR002625">
    <property type="entry name" value="Smr_dom"/>
</dbReference>
<evidence type="ECO:0000313" key="4">
    <source>
        <dbReference type="Proteomes" id="UP000544872"/>
    </source>
</evidence>
<feature type="domain" description="Smr" evidence="2">
    <location>
        <begin position="141"/>
        <end position="222"/>
    </location>
</feature>